<evidence type="ECO:0000313" key="2">
    <source>
        <dbReference type="Proteomes" id="UP000199203"/>
    </source>
</evidence>
<dbReference type="OrthoDB" id="1240145at2"/>
<reference evidence="2" key="1">
    <citation type="submission" date="2016-10" db="EMBL/GenBank/DDBJ databases">
        <authorList>
            <person name="Varghese N."/>
            <person name="Submissions S."/>
        </authorList>
    </citation>
    <scope>NUCLEOTIDE SEQUENCE [LARGE SCALE GENOMIC DNA]</scope>
    <source>
        <strain evidence="2">DSM 19684</strain>
    </source>
</reference>
<dbReference type="RefSeq" id="WP_089870422.1">
    <property type="nucleotide sequence ID" value="NZ_FNBH01000001.1"/>
</dbReference>
<keyword evidence="2" id="KW-1185">Reference proteome</keyword>
<dbReference type="PROSITE" id="PS51257">
    <property type="entry name" value="PROKAR_LIPOPROTEIN"/>
    <property type="match status" value="1"/>
</dbReference>
<dbReference type="AlphaFoldDB" id="A0A1G7FEC6"/>
<evidence type="ECO:0000313" key="1">
    <source>
        <dbReference type="EMBL" id="SDE74268.1"/>
    </source>
</evidence>
<proteinExistence type="predicted"/>
<dbReference type="EMBL" id="FNBH01000001">
    <property type="protein sequence ID" value="SDE74268.1"/>
    <property type="molecule type" value="Genomic_DNA"/>
</dbReference>
<protein>
    <recommendedName>
        <fullName evidence="3">DUF4595 domain-containing protein</fullName>
    </recommendedName>
</protein>
<sequence>MKNILYYITIAFGIFTLSSCDPSQDANGDFLNGVEYTDGSSSGGSNNSTVKNIRKVTTVDMDGEKIVATYNYSGTKLTSVTSSDNSFSYNLTYTGDNITKIIYRSVDDMGTEITNTQNLSYTGGKLTKSEGNSTSGGGIIYVSSTTYTYNSDKIKSIVTKIKDETNTEDLYNLQTDYTFSGNNVSAYKYTLKTVISGPVTVTPIIFDMSFSGYDTKKNPLGNLPTAFKLVSSHFDVTNNIVYSFSANNYKTSKITTNAESLTSNMSYVYDADAYPTIGTSAYGTVTFEYVK</sequence>
<evidence type="ECO:0008006" key="3">
    <source>
        <dbReference type="Google" id="ProtNLM"/>
    </source>
</evidence>
<organism evidence="1 2">
    <name type="scientific">Epilithonimonas hungarica</name>
    <dbReference type="NCBI Taxonomy" id="454006"/>
    <lineage>
        <taxon>Bacteria</taxon>
        <taxon>Pseudomonadati</taxon>
        <taxon>Bacteroidota</taxon>
        <taxon>Flavobacteriia</taxon>
        <taxon>Flavobacteriales</taxon>
        <taxon>Weeksellaceae</taxon>
        <taxon>Chryseobacterium group</taxon>
        <taxon>Epilithonimonas</taxon>
    </lineage>
</organism>
<name>A0A1G7FEC6_9FLAO</name>
<accession>A0A1G7FEC6</accession>
<gene>
    <name evidence="1" type="ORF">SAMN05421825_0074</name>
</gene>
<dbReference type="STRING" id="454006.SAMN05421825_0074"/>
<dbReference type="Proteomes" id="UP000199203">
    <property type="component" value="Unassembled WGS sequence"/>
</dbReference>